<proteinExistence type="predicted"/>
<feature type="signal peptide" evidence="3">
    <location>
        <begin position="1"/>
        <end position="26"/>
    </location>
</feature>
<evidence type="ECO:0000256" key="1">
    <source>
        <dbReference type="ARBA" id="ARBA00004613"/>
    </source>
</evidence>
<evidence type="ECO:0000256" key="3">
    <source>
        <dbReference type="SAM" id="SignalP"/>
    </source>
</evidence>
<dbReference type="Pfam" id="PF01522">
    <property type="entry name" value="Polysacc_deac_1"/>
    <property type="match status" value="1"/>
</dbReference>
<dbReference type="Gene3D" id="3.20.20.370">
    <property type="entry name" value="Glycoside hydrolase/deacetylase"/>
    <property type="match status" value="1"/>
</dbReference>
<dbReference type="GO" id="GO:0016810">
    <property type="term" value="F:hydrolase activity, acting on carbon-nitrogen (but not peptide) bonds"/>
    <property type="evidence" value="ECO:0007669"/>
    <property type="project" value="InterPro"/>
</dbReference>
<dbReference type="GO" id="GO:0005975">
    <property type="term" value="P:carbohydrate metabolic process"/>
    <property type="evidence" value="ECO:0007669"/>
    <property type="project" value="InterPro"/>
</dbReference>
<dbReference type="STRING" id="1150600.ADIARSV_2400"/>
<dbReference type="InterPro" id="IPR051398">
    <property type="entry name" value="Polysacch_Deacetylase"/>
</dbReference>
<dbReference type="PANTHER" id="PTHR34216:SF3">
    <property type="entry name" value="POLY-BETA-1,6-N-ACETYL-D-GLUCOSAMINE N-DEACETYLASE"/>
    <property type="match status" value="1"/>
</dbReference>
<comment type="subcellular location">
    <subcellularLocation>
        <location evidence="1">Secreted</location>
    </subcellularLocation>
</comment>
<dbReference type="EMBL" id="AQPN01000085">
    <property type="protein sequence ID" value="EOR94411.1"/>
    <property type="molecule type" value="Genomic_DNA"/>
</dbReference>
<dbReference type="OrthoDB" id="9778320at2"/>
<name>R9GRR0_9SPHI</name>
<feature type="chain" id="PRO_5004481936" evidence="3">
    <location>
        <begin position="27"/>
        <end position="372"/>
    </location>
</feature>
<protein>
    <submittedName>
        <fullName evidence="5">Polysaccharide deacetylase</fullName>
    </submittedName>
</protein>
<keyword evidence="2 3" id="KW-0732">Signal</keyword>
<organism evidence="5 6">
    <name type="scientific">Arcticibacter svalbardensis MN12-7</name>
    <dbReference type="NCBI Taxonomy" id="1150600"/>
    <lineage>
        <taxon>Bacteria</taxon>
        <taxon>Pseudomonadati</taxon>
        <taxon>Bacteroidota</taxon>
        <taxon>Sphingobacteriia</taxon>
        <taxon>Sphingobacteriales</taxon>
        <taxon>Sphingobacteriaceae</taxon>
        <taxon>Arcticibacter</taxon>
    </lineage>
</organism>
<sequence>MKTSLLHCLAFTLPLLILLSSCYKTSKLVTTTPIDTVKEVTDTENDESTVSAETFKNKDFIPNELGRVMVLEYHLIGSPEARWRRTPQNLKKDLQLLYDHDYYPVSVHAIASGELNVPAGKTPFALTFDDSSAGQFRFLEKNGKLVIDPECAVGIVESFKKAHPDFPLTATFYVLPAIKPTLRLFAQPEYKQQKLEWLQKNGYEIGNHTWFHAQLSKLSDEEAQKHLGMFVKEMRAFLPDYEPKSLALPLGMHAKNRALEVSGEFEGTKYKHESVMLVGSATSVSPYSKRFDALAIQRVQGGEHQENPENFMNSQIKHQTRFVSDGNPKTISAPEALKEELNVRLIKKYKVNWIKTLPEQHEKDSTSIIAKR</sequence>
<dbReference type="SUPFAM" id="SSF88713">
    <property type="entry name" value="Glycoside hydrolase/deacetylase"/>
    <property type="match status" value="1"/>
</dbReference>
<dbReference type="InterPro" id="IPR002509">
    <property type="entry name" value="NODB_dom"/>
</dbReference>
<evidence type="ECO:0000256" key="2">
    <source>
        <dbReference type="ARBA" id="ARBA00022729"/>
    </source>
</evidence>
<evidence type="ECO:0000259" key="4">
    <source>
        <dbReference type="Pfam" id="PF01522"/>
    </source>
</evidence>
<dbReference type="PATRIC" id="fig|1150600.3.peg.2374"/>
<gene>
    <name evidence="5" type="ORF">ADIARSV_2400</name>
</gene>
<dbReference type="PROSITE" id="PS51257">
    <property type="entry name" value="PROKAR_LIPOPROTEIN"/>
    <property type="match status" value="1"/>
</dbReference>
<dbReference type="AlphaFoldDB" id="R9GRR0"/>
<feature type="domain" description="NodB homology" evidence="4">
    <location>
        <begin position="120"/>
        <end position="256"/>
    </location>
</feature>
<reference evidence="5 6" key="1">
    <citation type="journal article" date="2013" name="Genome Announc.">
        <title>Draft Genome Sequence of Arcticibacter svalbardensis Strain MN12-7T, a Member of the Family Sphingobacteriaceae Isolated from an Arctic Soil Sample.</title>
        <authorList>
            <person name="Shivaji S."/>
            <person name="Ara S."/>
            <person name="Prasad S."/>
            <person name="Manasa B.P."/>
            <person name="Begum Z."/>
            <person name="Singh A."/>
            <person name="Kumar Pinnaka A."/>
        </authorList>
    </citation>
    <scope>NUCLEOTIDE SEQUENCE [LARGE SCALE GENOMIC DNA]</scope>
    <source>
        <strain evidence="5 6">MN12-7</strain>
    </source>
</reference>
<dbReference type="CDD" id="cd10972">
    <property type="entry name" value="CE4_DAC_u3_5s"/>
    <property type="match status" value="1"/>
</dbReference>
<evidence type="ECO:0000313" key="5">
    <source>
        <dbReference type="EMBL" id="EOR94411.1"/>
    </source>
</evidence>
<dbReference type="GO" id="GO:0005576">
    <property type="term" value="C:extracellular region"/>
    <property type="evidence" value="ECO:0007669"/>
    <property type="project" value="UniProtKB-SubCell"/>
</dbReference>
<dbReference type="RefSeq" id="WP_016195631.1">
    <property type="nucleotide sequence ID" value="NZ_AQPN01000085.1"/>
</dbReference>
<dbReference type="eggNOG" id="COG0726">
    <property type="taxonomic scope" value="Bacteria"/>
</dbReference>
<dbReference type="InterPro" id="IPR011330">
    <property type="entry name" value="Glyco_hydro/deAcase_b/a-brl"/>
</dbReference>
<accession>R9GRR0</accession>
<comment type="caution">
    <text evidence="5">The sequence shown here is derived from an EMBL/GenBank/DDBJ whole genome shotgun (WGS) entry which is preliminary data.</text>
</comment>
<evidence type="ECO:0000313" key="6">
    <source>
        <dbReference type="Proteomes" id="UP000014174"/>
    </source>
</evidence>
<dbReference type="PANTHER" id="PTHR34216">
    <property type="match status" value="1"/>
</dbReference>
<keyword evidence="6" id="KW-1185">Reference proteome</keyword>
<dbReference type="Proteomes" id="UP000014174">
    <property type="component" value="Unassembled WGS sequence"/>
</dbReference>